<gene>
    <name evidence="1" type="ORF">KDK_74760</name>
</gene>
<keyword evidence="2" id="KW-1185">Reference proteome</keyword>
<evidence type="ECO:0000313" key="2">
    <source>
        <dbReference type="Proteomes" id="UP000287188"/>
    </source>
</evidence>
<reference evidence="2" key="1">
    <citation type="submission" date="2018-12" db="EMBL/GenBank/DDBJ databases">
        <title>Tengunoibacter tsumagoiensis gen. nov., sp. nov., Dictyobacter kobayashii sp. nov., D. alpinus sp. nov., and D. joshuensis sp. nov. and description of Dictyobacteraceae fam. nov. within the order Ktedonobacterales isolated from Tengu-no-mugimeshi.</title>
        <authorList>
            <person name="Wang C.M."/>
            <person name="Zheng Y."/>
            <person name="Sakai Y."/>
            <person name="Toyoda A."/>
            <person name="Minakuchi Y."/>
            <person name="Abe K."/>
            <person name="Yokota A."/>
            <person name="Yabe S."/>
        </authorList>
    </citation>
    <scope>NUCLEOTIDE SEQUENCE [LARGE SCALE GENOMIC DNA]</scope>
    <source>
        <strain evidence="2">Uno11</strain>
    </source>
</reference>
<protein>
    <submittedName>
        <fullName evidence="1">Uncharacterized protein</fullName>
    </submittedName>
</protein>
<dbReference type="AlphaFoldDB" id="A0A402AX48"/>
<evidence type="ECO:0000313" key="1">
    <source>
        <dbReference type="EMBL" id="GCE23676.1"/>
    </source>
</evidence>
<name>A0A402AX48_9CHLR</name>
<dbReference type="Proteomes" id="UP000287188">
    <property type="component" value="Unassembled WGS sequence"/>
</dbReference>
<proteinExistence type="predicted"/>
<organism evidence="1 2">
    <name type="scientific">Dictyobacter kobayashii</name>
    <dbReference type="NCBI Taxonomy" id="2014872"/>
    <lineage>
        <taxon>Bacteria</taxon>
        <taxon>Bacillati</taxon>
        <taxon>Chloroflexota</taxon>
        <taxon>Ktedonobacteria</taxon>
        <taxon>Ktedonobacterales</taxon>
        <taxon>Dictyobacteraceae</taxon>
        <taxon>Dictyobacter</taxon>
    </lineage>
</organism>
<comment type="caution">
    <text evidence="1">The sequence shown here is derived from an EMBL/GenBank/DDBJ whole genome shotgun (WGS) entry which is preliminary data.</text>
</comment>
<accession>A0A402AX48</accession>
<sequence length="53" mass="6419">MPCRHVFIYCIPPKNRYILLRYTFGPANSEVAGHRSNRYYYFLEQGFLLFVQK</sequence>
<dbReference type="EMBL" id="BIFS01000002">
    <property type="protein sequence ID" value="GCE23676.1"/>
    <property type="molecule type" value="Genomic_DNA"/>
</dbReference>